<proteinExistence type="predicted"/>
<name>A0A249P9Q0_9HYPH</name>
<dbReference type="eggNOG" id="ENOG5034739">
    <property type="taxonomic scope" value="Bacteria"/>
</dbReference>
<dbReference type="KEGG" id="esj:SJ05684_c10470"/>
<dbReference type="Proteomes" id="UP000217211">
    <property type="component" value="Chromosome"/>
</dbReference>
<dbReference type="STRING" id="716928.GCA_000261485_04812"/>
<reference evidence="1 2" key="1">
    <citation type="submission" date="2017-08" db="EMBL/GenBank/DDBJ databases">
        <title>Multipartite genome sequences of Sinorhizobium species nodulating soybeans.</title>
        <authorList>
            <person name="Tian C.F."/>
        </authorList>
    </citation>
    <scope>NUCLEOTIDE SEQUENCE [LARGE SCALE GENOMIC DNA]</scope>
    <source>
        <strain evidence="1 2">CCBAU 05684</strain>
    </source>
</reference>
<evidence type="ECO:0000313" key="2">
    <source>
        <dbReference type="Proteomes" id="UP000217211"/>
    </source>
</evidence>
<protein>
    <submittedName>
        <fullName evidence="1">Uncharacterized protein</fullName>
    </submittedName>
</protein>
<accession>A0A249P9Q0</accession>
<gene>
    <name evidence="1" type="ORF">SJ05684_c10470</name>
</gene>
<sequence length="209" mass="24621">MTPEEIEELFIRGAEIDRRLPDTARPARLKAQAMPYVHDFDDMLGWGTDRLIEERQAFWDARSTRMQTKDVAIWEECMNLIVLVSRERDRRCLWAWSRSKAGGMPFNRWCKDIEHIHRNYGNECRRRASTEITAHLLRNALIDIHNSENSALQDTPEIGDKSANIGETRTYSWMAPDAFTREMQPEAQDFTWANLQNERRRQRQARKAA</sequence>
<organism evidence="1 2">
    <name type="scientific">Sinorhizobium sojae CCBAU 05684</name>
    <dbReference type="NCBI Taxonomy" id="716928"/>
    <lineage>
        <taxon>Bacteria</taxon>
        <taxon>Pseudomonadati</taxon>
        <taxon>Pseudomonadota</taxon>
        <taxon>Alphaproteobacteria</taxon>
        <taxon>Hyphomicrobiales</taxon>
        <taxon>Rhizobiaceae</taxon>
        <taxon>Sinorhizobium/Ensifer group</taxon>
        <taxon>Sinorhizobium</taxon>
    </lineage>
</organism>
<dbReference type="EMBL" id="CP023067">
    <property type="protein sequence ID" value="ASY62505.1"/>
    <property type="molecule type" value="Genomic_DNA"/>
</dbReference>
<evidence type="ECO:0000313" key="1">
    <source>
        <dbReference type="EMBL" id="ASY62505.1"/>
    </source>
</evidence>
<dbReference type="AlphaFoldDB" id="A0A249P9Q0"/>
<keyword evidence="2" id="KW-1185">Reference proteome</keyword>